<proteinExistence type="predicted"/>
<dbReference type="OrthoDB" id="5948335at2759"/>
<accession>A0A8S4S2Y1</accession>
<feature type="region of interest" description="Disordered" evidence="1">
    <location>
        <begin position="824"/>
        <end position="868"/>
    </location>
</feature>
<sequence length="1373" mass="153011">MPVCHPHPASLIQWLELSGTKLLGYRFDLDRPIQHILEQSLMGSGASALASEIPGTDLRLPASGLRFTSQQIRSLNSYVDTLYEEDQNGRMSTETECAVENLVQRIVDGAGQRDPRFKCCHLIALHREKKMRSRSLEYLVTLDSLPVLNDGEDCRLLEGPVGYGKIRLGGREADKWADFLTPAGYLCRDKVVERWVELIARCAQSRGGGASRALSASVLPHARPYTYCYLERASHLAALERRLAIVEGCAWVMVRAGAGEAEAKLMLAVGVAGCSANAYTTRVPLTHPLALLHYTGAQGSTAARGVCLFQGYYAAAVGPPSSVVNADRASTWQLWHPALEATLDSHASHLSSIAKIAGALNSLVDKMREGCFQGSAQLLSRYAAWCAYRRRLDRCALYRSAAARACVSSHAAHHLLLILDNLLNVCERGGVAGYVYASERGSLVRRAARDTDWSQDSTAIRNCLLYLHRIAVGEEIPQSPSERLEAALVGRWDALSAAPTGGGVGSFSRNQFTYLNRLVKELILCKNMDHHSTFRANLLQATSQFQESIEQLIHILAILLDQARDVYFTLHARSQAVGEFDRELEVYRSKKWSKLKDYYDASSACLIDAVRRDPDLRKEDLTDDLTVIKNVLHWLYKGAKDDKKYLGPVLKPFLNDLHTTTAENSWFLEDFEAKKCTGEFEGLKAYCLSVHEGSEPCVGLLDAAKKFTWAKALVDLVDRYRQYEFRLVFPTGEGLAVSYPVKLPSRREHRSARMLTLSRRDKGRGQAETGEAMCAGGLHLCFSGQVGYYSQFGKQESKQISRHGSTEEILASVQNGSYWRNATKPDIIPSNQDPTVPDLPKVRRRSRRRRPATSHGFPEISITSQSDTKTLRRKYHTLKSLVYTEPVESIRELRERPRSAGSTVREKDALTRPSILETLDFINGVKDALCVEESATSDAEDGAWSVQDEWVIGQAAPLSLIASRCGGAVHLALGDLLHALLLRGKFTGCLSQSALFLVVQILQELCAWLGESSDGALFALHRLSRSARARSTERATDLWKLPETDIGLHDAPQRYRPKPPDYMSGDEAPQPPPLPRHSSRDKKLNVKRYPDISPPIQKMEFDMNQLQLVPSRPTQNSPNLLNHTQYTGIINPIYDIKIPRDKFTVKRTKSLGRTFSSRNLGLEITSLWKLPETDIGLHDAPQRYRPKPPDYMSGDEAPQPPPLPRHSSRDKKLNVKRYPDISPPIQKMEFDMNQLQLVPSRPTQNSPNLLNHTQYTGIINPIYDIKIPRDKFTVKRTKSLGRTFSSRNLGLEITRYNLTLGQRNGRTLADNHLRGCYGVAGGVGRVRELAMKRAPGLDDFGGKVGDVDPVLGPARTRMLARFDINLTVGGLLD</sequence>
<gene>
    <name evidence="2" type="primary">jg11697</name>
    <name evidence="2" type="ORF">PAEG_LOCUS20509</name>
</gene>
<name>A0A8S4S2Y1_9NEOP</name>
<organism evidence="2 3">
    <name type="scientific">Pararge aegeria aegeria</name>
    <dbReference type="NCBI Taxonomy" id="348720"/>
    <lineage>
        <taxon>Eukaryota</taxon>
        <taxon>Metazoa</taxon>
        <taxon>Ecdysozoa</taxon>
        <taxon>Arthropoda</taxon>
        <taxon>Hexapoda</taxon>
        <taxon>Insecta</taxon>
        <taxon>Pterygota</taxon>
        <taxon>Neoptera</taxon>
        <taxon>Endopterygota</taxon>
        <taxon>Lepidoptera</taxon>
        <taxon>Glossata</taxon>
        <taxon>Ditrysia</taxon>
        <taxon>Papilionoidea</taxon>
        <taxon>Nymphalidae</taxon>
        <taxon>Satyrinae</taxon>
        <taxon>Satyrini</taxon>
        <taxon>Parargina</taxon>
        <taxon>Pararge</taxon>
    </lineage>
</organism>
<evidence type="ECO:0000256" key="1">
    <source>
        <dbReference type="SAM" id="MobiDB-lite"/>
    </source>
</evidence>
<feature type="region of interest" description="Disordered" evidence="1">
    <location>
        <begin position="1049"/>
        <end position="1085"/>
    </location>
</feature>
<reference evidence="2" key="1">
    <citation type="submission" date="2022-03" db="EMBL/GenBank/DDBJ databases">
        <authorList>
            <person name="Lindestad O."/>
        </authorList>
    </citation>
    <scope>NUCLEOTIDE SEQUENCE</scope>
</reference>
<comment type="caution">
    <text evidence="2">The sequence shown here is derived from an EMBL/GenBank/DDBJ whole genome shotgun (WGS) entry which is preliminary data.</text>
</comment>
<evidence type="ECO:0000313" key="2">
    <source>
        <dbReference type="EMBL" id="CAH2244582.1"/>
    </source>
</evidence>
<feature type="compositionally biased region" description="Basic residues" evidence="1">
    <location>
        <begin position="842"/>
        <end position="852"/>
    </location>
</feature>
<dbReference type="EMBL" id="CAKXAJ010025836">
    <property type="protein sequence ID" value="CAH2244582.1"/>
    <property type="molecule type" value="Genomic_DNA"/>
</dbReference>
<dbReference type="Proteomes" id="UP000838756">
    <property type="component" value="Unassembled WGS sequence"/>
</dbReference>
<evidence type="ECO:0000313" key="3">
    <source>
        <dbReference type="Proteomes" id="UP000838756"/>
    </source>
</evidence>
<protein>
    <submittedName>
        <fullName evidence="2">Jg11697 protein</fullName>
    </submittedName>
</protein>
<feature type="region of interest" description="Disordered" evidence="1">
    <location>
        <begin position="1178"/>
        <end position="1214"/>
    </location>
</feature>
<keyword evidence="3" id="KW-1185">Reference proteome</keyword>